<dbReference type="Proteomes" id="UP000051202">
    <property type="component" value="Unassembled WGS sequence"/>
</dbReference>
<evidence type="ECO:0000313" key="4">
    <source>
        <dbReference type="Proteomes" id="UP000051202"/>
    </source>
</evidence>
<feature type="domain" description="TerD" evidence="2">
    <location>
        <begin position="46"/>
        <end position="182"/>
    </location>
</feature>
<dbReference type="RefSeq" id="WP_058024942.1">
    <property type="nucleotide sequence ID" value="NZ_LNDJ01000074.1"/>
</dbReference>
<reference evidence="3 4" key="1">
    <citation type="submission" date="2015-11" db="EMBL/GenBank/DDBJ databases">
        <title>Permanent draft genome of Psychrobacter piscatorii LQ58.</title>
        <authorList>
            <person name="Zhou M."/>
            <person name="Dong B."/>
            <person name="Liu Q."/>
        </authorList>
    </citation>
    <scope>NUCLEOTIDE SEQUENCE [LARGE SCALE GENOMIC DNA]</scope>
    <source>
        <strain evidence="3 4">LQ58</strain>
    </source>
</reference>
<dbReference type="PANTHER" id="PTHR32097">
    <property type="entry name" value="CAMP-BINDING PROTEIN 1-RELATED"/>
    <property type="match status" value="1"/>
</dbReference>
<dbReference type="Gene3D" id="2.60.60.30">
    <property type="entry name" value="sav2460 like domains"/>
    <property type="match status" value="1"/>
</dbReference>
<dbReference type="InterPro" id="IPR003325">
    <property type="entry name" value="TerD"/>
</dbReference>
<dbReference type="InterPro" id="IPR051324">
    <property type="entry name" value="Stress/Tellurium_Resist"/>
</dbReference>
<protein>
    <recommendedName>
        <fullName evidence="2">TerD domain-containing protein</fullName>
    </recommendedName>
</protein>
<comment type="caution">
    <text evidence="3">The sequence shown here is derived from an EMBL/GenBank/DDBJ whole genome shotgun (WGS) entry which is preliminary data.</text>
</comment>
<dbReference type="Pfam" id="PF02342">
    <property type="entry name" value="TerD"/>
    <property type="match status" value="1"/>
</dbReference>
<dbReference type="CDD" id="cd06974">
    <property type="entry name" value="TerD_like"/>
    <property type="match status" value="1"/>
</dbReference>
<dbReference type="PANTHER" id="PTHR32097:SF17">
    <property type="entry name" value="CAMP-BINDING PROTEIN 1-RELATED"/>
    <property type="match status" value="1"/>
</dbReference>
<proteinExistence type="predicted"/>
<keyword evidence="4" id="KW-1185">Reference proteome</keyword>
<dbReference type="AlphaFoldDB" id="A0A0T6DQT6"/>
<gene>
    <name evidence="3" type="ORF">AS194_01610</name>
</gene>
<accession>A0A0T6DQT6</accession>
<evidence type="ECO:0000313" key="3">
    <source>
        <dbReference type="EMBL" id="KRU22225.1"/>
    </source>
</evidence>
<evidence type="ECO:0000259" key="2">
    <source>
        <dbReference type="Pfam" id="PF02342"/>
    </source>
</evidence>
<organism evidence="3 4">
    <name type="scientific">Psychrobacter piscatorii</name>
    <dbReference type="NCBI Taxonomy" id="554343"/>
    <lineage>
        <taxon>Bacteria</taxon>
        <taxon>Pseudomonadati</taxon>
        <taxon>Pseudomonadota</taxon>
        <taxon>Gammaproteobacteria</taxon>
        <taxon>Moraxellales</taxon>
        <taxon>Moraxellaceae</taxon>
        <taxon>Psychrobacter</taxon>
    </lineage>
</organism>
<dbReference type="EMBL" id="LNDJ01000074">
    <property type="protein sequence ID" value="KRU22225.1"/>
    <property type="molecule type" value="Genomic_DNA"/>
</dbReference>
<sequence>MPTAAPSPLLSDSLRGLGLDTGTLFFALNYEFTKIEPKGFLKRFKKDKSAVDIDLACVLYDDNCIISDIVWFKQLRDKAESVKHQGDSLNGKDRGEQAMYLAPLDQEQIRLELEEIPLHITHIALIANSYHGHSLSRVKKGEIHLSDDEGNRCFEVNLKQLPRDCKTLWVAHLRRSVDDWHLTLQNLPLSAEDLSKAAQEVAHELARALPIPQGI</sequence>
<dbReference type="GO" id="GO:0046690">
    <property type="term" value="P:response to tellurium ion"/>
    <property type="evidence" value="ECO:0007669"/>
    <property type="project" value="UniProtKB-KW"/>
</dbReference>
<dbReference type="STRING" id="554343.AS194_01610"/>
<name>A0A0T6DQT6_9GAMM</name>
<evidence type="ECO:0000256" key="1">
    <source>
        <dbReference type="ARBA" id="ARBA00022686"/>
    </source>
</evidence>
<keyword evidence="1" id="KW-0778">Tellurium resistance</keyword>